<dbReference type="GO" id="GO:0016620">
    <property type="term" value="F:oxidoreductase activity, acting on the aldehyde or oxo group of donors, NAD or NADP as acceptor"/>
    <property type="evidence" value="ECO:0007669"/>
    <property type="project" value="InterPro"/>
</dbReference>
<comment type="similarity">
    <text evidence="1 4">Belongs to the aldehyde dehydrogenase family.</text>
</comment>
<dbReference type="PANTHER" id="PTHR11699">
    <property type="entry name" value="ALDEHYDE DEHYDROGENASE-RELATED"/>
    <property type="match status" value="1"/>
</dbReference>
<evidence type="ECO:0000256" key="4">
    <source>
        <dbReference type="RuleBase" id="RU003345"/>
    </source>
</evidence>
<keyword evidence="7" id="KW-1185">Reference proteome</keyword>
<feature type="active site" evidence="3">
    <location>
        <position position="249"/>
    </location>
</feature>
<dbReference type="SUPFAM" id="SSF53720">
    <property type="entry name" value="ALDH-like"/>
    <property type="match status" value="1"/>
</dbReference>
<dbReference type="InterPro" id="IPR016162">
    <property type="entry name" value="Ald_DH_N"/>
</dbReference>
<dbReference type="InterPro" id="IPR029510">
    <property type="entry name" value="Ald_DH_CS_GLU"/>
</dbReference>
<dbReference type="EMBL" id="CP024848">
    <property type="protein sequence ID" value="AXI08280.1"/>
    <property type="molecule type" value="Genomic_DNA"/>
</dbReference>
<dbReference type="InterPro" id="IPR016161">
    <property type="entry name" value="Ald_DH/histidinol_DH"/>
</dbReference>
<dbReference type="KEGG" id="ocn:CUC15_04725"/>
<accession>A0A345PE50</accession>
<dbReference type="InterPro" id="IPR016163">
    <property type="entry name" value="Ald_DH_C"/>
</dbReference>
<dbReference type="Gene3D" id="3.40.309.10">
    <property type="entry name" value="Aldehyde Dehydrogenase, Chain A, domain 2"/>
    <property type="match status" value="1"/>
</dbReference>
<gene>
    <name evidence="6" type="ORF">CUC15_04725</name>
</gene>
<organism evidence="6 7">
    <name type="scientific">Oceanobacillus zhaokaii</name>
    <dbReference type="NCBI Taxonomy" id="2052660"/>
    <lineage>
        <taxon>Bacteria</taxon>
        <taxon>Bacillati</taxon>
        <taxon>Bacillota</taxon>
        <taxon>Bacilli</taxon>
        <taxon>Bacillales</taxon>
        <taxon>Bacillaceae</taxon>
        <taxon>Oceanobacillus</taxon>
    </lineage>
</organism>
<dbReference type="FunFam" id="3.40.605.10:FF:000007">
    <property type="entry name" value="NAD/NADP-dependent betaine aldehyde dehydrogenase"/>
    <property type="match status" value="1"/>
</dbReference>
<sequence length="483" mass="52334">MESYPKMIIGGEQCNAVSGAVIDVCNPATGEWIATVPAGSSRDIDKAVKAAEQAGHNWRYLGFGERATLLRRLGNVILDHAEEIALIDAKDSGNPLVEMRKDVLKAIKHLEYMTGLALEVKGETIPATTPNNIHMTLREPFGVVGRIMPFNHPAMFTIQHLVSPLVTGNTVILKPSEETPLSALYIVKLAQDILPAGVLNIVTGAEEPGSALVQHPRVRRLAFTGGPETGKKIMQGAAGSGVLKQTTLELGGKNPMIIFPDVDAGTAANAVLAGMNFKRCLGQSCGSTSRVFVHKSQRDAIIDKVIAGVQAIKPGDPSHEDTEMGCLTSKRQFDKTSHYVDVAKQEGARLLYGGEPYADEPFNKGYFFKPTVFDQVTTEMTIAQEEVFGPVLSLIEWDDYDEMIQSVNSVAYGLTASIWTNDVNTVLKTVPLVEAGFVWVNGVERRYHGVPFGGTKDSGIGREHCLDELLSYTQLKSVNILTS</sequence>
<keyword evidence="2 4" id="KW-0560">Oxidoreductase</keyword>
<name>A0A345PE50_9BACI</name>
<evidence type="ECO:0000313" key="6">
    <source>
        <dbReference type="EMBL" id="AXI08280.1"/>
    </source>
</evidence>
<evidence type="ECO:0000256" key="2">
    <source>
        <dbReference type="ARBA" id="ARBA00023002"/>
    </source>
</evidence>
<reference evidence="7" key="1">
    <citation type="submission" date="2017-11" db="EMBL/GenBank/DDBJ databases">
        <authorList>
            <person name="Zhu W."/>
        </authorList>
    </citation>
    <scope>NUCLEOTIDE SEQUENCE [LARGE SCALE GENOMIC DNA]</scope>
    <source>
        <strain evidence="7">160</strain>
    </source>
</reference>
<evidence type="ECO:0000313" key="7">
    <source>
        <dbReference type="Proteomes" id="UP000253908"/>
    </source>
</evidence>
<dbReference type="InterPro" id="IPR015590">
    <property type="entry name" value="Aldehyde_DH_dom"/>
</dbReference>
<dbReference type="OrthoDB" id="9762913at2"/>
<dbReference type="Pfam" id="PF00171">
    <property type="entry name" value="Aldedh"/>
    <property type="match status" value="1"/>
</dbReference>
<evidence type="ECO:0000256" key="3">
    <source>
        <dbReference type="PROSITE-ProRule" id="PRU10007"/>
    </source>
</evidence>
<evidence type="ECO:0000259" key="5">
    <source>
        <dbReference type="Pfam" id="PF00171"/>
    </source>
</evidence>
<evidence type="ECO:0000256" key="1">
    <source>
        <dbReference type="ARBA" id="ARBA00009986"/>
    </source>
</evidence>
<dbReference type="AlphaFoldDB" id="A0A345PE50"/>
<feature type="domain" description="Aldehyde dehydrogenase" evidence="5">
    <location>
        <begin position="21"/>
        <end position="478"/>
    </location>
</feature>
<dbReference type="Proteomes" id="UP000253908">
    <property type="component" value="Chromosome"/>
</dbReference>
<proteinExistence type="inferred from homology"/>
<dbReference type="Gene3D" id="3.40.605.10">
    <property type="entry name" value="Aldehyde Dehydrogenase, Chain A, domain 1"/>
    <property type="match status" value="1"/>
</dbReference>
<protein>
    <submittedName>
        <fullName evidence="6">Aldehyde dehydrogenase</fullName>
    </submittedName>
</protein>
<dbReference type="PROSITE" id="PS00687">
    <property type="entry name" value="ALDEHYDE_DEHYDR_GLU"/>
    <property type="match status" value="1"/>
</dbReference>
<dbReference type="RefSeq" id="WP_114915573.1">
    <property type="nucleotide sequence ID" value="NZ_CP024848.1"/>
</dbReference>